<dbReference type="FunFam" id="3.30.460.10:FF:000019">
    <property type="entry name" value="tRNA nucleotidyltransferase cca2"/>
    <property type="match status" value="1"/>
</dbReference>
<comment type="function">
    <text evidence="6">Nucleotidyltransferase that catalyzes the addition and repair of the essential 3'-terminal CCA sequence in tRNAs, which is necessary for the attachment of amino acids to the 3' terminus of tRNA molecules, using CTP and ATP as substrates. tRNA 3'-terminal CCA addition is required both for tRNA processing and repair. Also involved in tRNA surveillance by mediating tandem CCA addition to generate a CCACCA at the 3' terminus of unstable tRNAs. While stable tRNAs receive only 3'-terminal CCA, unstable tRNAs are marked with CCACCA and rapidly degraded. The structural flexibility of RNA controls the choice between CCA versus CCACCA addition: following the first CCA addition cycle, nucleotide-binding to the active site triggers a clockwise screw motion, producing torque on the RNA. This ejects stable RNAs, whereas unstable RNAs are refolded while bound to the enzyme and subjected to a second CCA catalytic cycle.</text>
</comment>
<evidence type="ECO:0000256" key="2">
    <source>
        <dbReference type="ARBA" id="ARBA00022679"/>
    </source>
</evidence>
<evidence type="ECO:0000256" key="11">
    <source>
        <dbReference type="ARBA" id="ARBA00080500"/>
    </source>
</evidence>
<evidence type="ECO:0000313" key="17">
    <source>
        <dbReference type="Proteomes" id="UP000182444"/>
    </source>
</evidence>
<dbReference type="Proteomes" id="UP000182444">
    <property type="component" value="Chromosome 1D"/>
</dbReference>
<dbReference type="VEuPathDB" id="FungiDB:YALI1_D04186g"/>
<dbReference type="GO" id="GO:0052927">
    <property type="term" value="F:CC tRNA cytidylyltransferase activity"/>
    <property type="evidence" value="ECO:0007669"/>
    <property type="project" value="TreeGrafter"/>
</dbReference>
<dbReference type="EC" id="2.7.7.72" evidence="7"/>
<dbReference type="CDD" id="cd05398">
    <property type="entry name" value="NT_ClassII-CCAase"/>
    <property type="match status" value="1"/>
</dbReference>
<keyword evidence="2 13" id="KW-0808">Transferase</keyword>
<dbReference type="Gene3D" id="3.30.460.10">
    <property type="entry name" value="Beta Polymerase, domain 2"/>
    <property type="match status" value="1"/>
</dbReference>
<dbReference type="Pfam" id="PF12627">
    <property type="entry name" value="PolyA_pol_RNAbd"/>
    <property type="match status" value="1"/>
</dbReference>
<dbReference type="GO" id="GO:0001680">
    <property type="term" value="P:tRNA 3'-terminal CCA addition"/>
    <property type="evidence" value="ECO:0007669"/>
    <property type="project" value="TreeGrafter"/>
</dbReference>
<comment type="catalytic activity">
    <reaction evidence="5">
        <text>a tRNA precursor + 2 CTP + ATP = a tRNA with a 3' CCA end + 3 diphosphate</text>
        <dbReference type="Rhea" id="RHEA:14433"/>
        <dbReference type="Rhea" id="RHEA-COMP:10465"/>
        <dbReference type="Rhea" id="RHEA-COMP:10468"/>
        <dbReference type="ChEBI" id="CHEBI:30616"/>
        <dbReference type="ChEBI" id="CHEBI:33019"/>
        <dbReference type="ChEBI" id="CHEBI:37563"/>
        <dbReference type="ChEBI" id="CHEBI:74896"/>
        <dbReference type="ChEBI" id="CHEBI:83071"/>
        <dbReference type="EC" id="2.7.7.72"/>
    </reaction>
</comment>
<dbReference type="Pfam" id="PF01743">
    <property type="entry name" value="PolyA_pol"/>
    <property type="match status" value="1"/>
</dbReference>
<name>A0A1D8ND16_YARLL</name>
<dbReference type="InterPro" id="IPR032828">
    <property type="entry name" value="PolyA_RNA-bd"/>
</dbReference>
<evidence type="ECO:0000313" key="16">
    <source>
        <dbReference type="EMBL" id="AOW03521.1"/>
    </source>
</evidence>
<dbReference type="Gene3D" id="1.10.3090.10">
    <property type="entry name" value="cca-adding enzyme, domain 2"/>
    <property type="match status" value="1"/>
</dbReference>
<evidence type="ECO:0000259" key="14">
    <source>
        <dbReference type="Pfam" id="PF01743"/>
    </source>
</evidence>
<proteinExistence type="inferred from homology"/>
<evidence type="ECO:0000256" key="3">
    <source>
        <dbReference type="ARBA" id="ARBA00022741"/>
    </source>
</evidence>
<evidence type="ECO:0000256" key="6">
    <source>
        <dbReference type="ARBA" id="ARBA00056517"/>
    </source>
</evidence>
<evidence type="ECO:0000256" key="10">
    <source>
        <dbReference type="ARBA" id="ARBA00077436"/>
    </source>
</evidence>
<dbReference type="SUPFAM" id="SSF81301">
    <property type="entry name" value="Nucleotidyltransferase"/>
    <property type="match status" value="1"/>
</dbReference>
<dbReference type="InterPro" id="IPR043519">
    <property type="entry name" value="NT_sf"/>
</dbReference>
<reference evidence="16 17" key="1">
    <citation type="journal article" date="2016" name="PLoS ONE">
        <title>Sequence Assembly of Yarrowia lipolytica Strain W29/CLIB89 Shows Transposable Element Diversity.</title>
        <authorList>
            <person name="Magnan C."/>
            <person name="Yu J."/>
            <person name="Chang I."/>
            <person name="Jahn E."/>
            <person name="Kanomata Y."/>
            <person name="Wu J."/>
            <person name="Zeller M."/>
            <person name="Oakes M."/>
            <person name="Baldi P."/>
            <person name="Sandmeyer S."/>
        </authorList>
    </citation>
    <scope>NUCLEOTIDE SEQUENCE [LARGE SCALE GENOMIC DNA]</scope>
    <source>
        <strain evidence="17">CLIB89(W29)</strain>
    </source>
</reference>
<organism evidence="16 17">
    <name type="scientific">Yarrowia lipolytica</name>
    <name type="common">Candida lipolytica</name>
    <dbReference type="NCBI Taxonomy" id="4952"/>
    <lineage>
        <taxon>Eukaryota</taxon>
        <taxon>Fungi</taxon>
        <taxon>Dikarya</taxon>
        <taxon>Ascomycota</taxon>
        <taxon>Saccharomycotina</taxon>
        <taxon>Dipodascomycetes</taxon>
        <taxon>Dipodascales</taxon>
        <taxon>Dipodascales incertae sedis</taxon>
        <taxon>Yarrowia</taxon>
    </lineage>
</organism>
<protein>
    <recommendedName>
        <fullName evidence="8">CCA tRNA nucleotidyltransferase, mitochondrial</fullName>
        <ecNumber evidence="7">2.7.7.72</ecNumber>
    </recommendedName>
    <alternativeName>
        <fullName evidence="10">CCA-adding enzyme</fullName>
    </alternativeName>
    <alternativeName>
        <fullName evidence="9">tRNA CCA-pyrophosphorylase</fullName>
    </alternativeName>
    <alternativeName>
        <fullName evidence="11">tRNA adenylyltransferase</fullName>
    </alternativeName>
    <alternativeName>
        <fullName evidence="12">tRNA nucleotidyltransferase</fullName>
    </alternativeName>
</protein>
<evidence type="ECO:0000259" key="15">
    <source>
        <dbReference type="Pfam" id="PF12627"/>
    </source>
</evidence>
<evidence type="ECO:0000256" key="12">
    <source>
        <dbReference type="ARBA" id="ARBA00082324"/>
    </source>
</evidence>
<evidence type="ECO:0000256" key="13">
    <source>
        <dbReference type="RuleBase" id="RU003953"/>
    </source>
</evidence>
<dbReference type="PANTHER" id="PTHR13734:SF5">
    <property type="entry name" value="CCA TRNA NUCLEOTIDYLTRANSFERASE, MITOCHONDRIAL"/>
    <property type="match status" value="1"/>
</dbReference>
<evidence type="ECO:0000256" key="9">
    <source>
        <dbReference type="ARBA" id="ARBA00076038"/>
    </source>
</evidence>
<evidence type="ECO:0000256" key="4">
    <source>
        <dbReference type="ARBA" id="ARBA00022884"/>
    </source>
</evidence>
<sequence length="514" mass="57860">MQLFRHLFRRPISTLYNRTMTSIQLNDTERQLSDLLVKFGRDWDAKNGGSDPLTLRFTGGWVRDKLLGQNSNDIDIAINSLTGAEFVDQLHAWISANPGSYPDELRSKHTIKLNPDKSKHLETATTNLFGLDVDFVNLRSEEYSDESRVPVVQFGTAEQDAYRRDATLNALFYNLQEKKVEDLTGRGLADLEEGILRTPLAPKQTFKDDPLRVLRLIRFAARFNFQLAPEAIEAIVSGEDIKHALETKISRERVGIELDKMFSGPCPEYGLRLIAKLGLEHEIFGLPDKYATKDTTKPIFHLSRAVDTWEAIRSSENLHINLLTAYSGETKKMIWALCALYPWDKITAVTEKNKPCLALFMIIREGIKWSTHDGDVITAAINTVDAIEEAVEGVNGGNKPSRADLALLVRKCGEHWTANVLFAAQKTIVSGADMESTLKRYSALVDAIVDQKVDDSWSVKPLVNGKEIMATLQAKPGKWLATLLNDVVVWQFTNPEGTKKQCLDYVVERKKQLE</sequence>
<dbReference type="SUPFAM" id="SSF81891">
    <property type="entry name" value="Poly A polymerase C-terminal region-like"/>
    <property type="match status" value="1"/>
</dbReference>
<dbReference type="GO" id="GO:0005739">
    <property type="term" value="C:mitochondrion"/>
    <property type="evidence" value="ECO:0007669"/>
    <property type="project" value="UniProtKB-ARBA"/>
</dbReference>
<comment type="similarity">
    <text evidence="1 13">Belongs to the tRNA nucleotidyltransferase/poly(A) polymerase family.</text>
</comment>
<dbReference type="KEGG" id="yli:2910568"/>
<dbReference type="GeneID" id="2910568"/>
<dbReference type="GO" id="GO:0052929">
    <property type="term" value="F:ATP:3'-cytidine-cytidine-tRNA adenylyltransferase activity"/>
    <property type="evidence" value="ECO:0007669"/>
    <property type="project" value="TreeGrafter"/>
</dbReference>
<evidence type="ECO:0000256" key="8">
    <source>
        <dbReference type="ARBA" id="ARBA00072969"/>
    </source>
</evidence>
<dbReference type="InterPro" id="IPR002646">
    <property type="entry name" value="PolA_pol_head_dom"/>
</dbReference>
<feature type="domain" description="tRNA nucleotidyltransferase/poly(A) polymerase RNA and SrmB- binding" evidence="15">
    <location>
        <begin position="224"/>
        <end position="284"/>
    </location>
</feature>
<evidence type="ECO:0000256" key="1">
    <source>
        <dbReference type="ARBA" id="ARBA00007265"/>
    </source>
</evidence>
<evidence type="ECO:0000256" key="7">
    <source>
        <dbReference type="ARBA" id="ARBA00066885"/>
    </source>
</evidence>
<dbReference type="GO" id="GO:0004810">
    <property type="term" value="F:CCA tRNA nucleotidyltransferase activity"/>
    <property type="evidence" value="ECO:0007669"/>
    <property type="project" value="UniProtKB-EC"/>
</dbReference>
<dbReference type="GO" id="GO:0003723">
    <property type="term" value="F:RNA binding"/>
    <property type="evidence" value="ECO:0007669"/>
    <property type="project" value="UniProtKB-KW"/>
</dbReference>
<dbReference type="PANTHER" id="PTHR13734">
    <property type="entry name" value="TRNA-NUCLEOTIDYLTRANSFERASE"/>
    <property type="match status" value="1"/>
</dbReference>
<dbReference type="EMBL" id="CP017556">
    <property type="protein sequence ID" value="AOW03521.1"/>
    <property type="molecule type" value="Genomic_DNA"/>
</dbReference>
<dbReference type="VEuPathDB" id="FungiDB:YALI0_D03267g"/>
<keyword evidence="3" id="KW-0547">Nucleotide-binding</keyword>
<evidence type="ECO:0000256" key="5">
    <source>
        <dbReference type="ARBA" id="ARBA00050431"/>
    </source>
</evidence>
<accession>A0A1D8ND16</accession>
<dbReference type="eggNOG" id="KOG2159">
    <property type="taxonomic scope" value="Eukaryota"/>
</dbReference>
<gene>
    <name evidence="16" type="ORF">YALI1_D04186g</name>
</gene>
<keyword evidence="4 13" id="KW-0694">RNA-binding</keyword>
<feature type="domain" description="Poly A polymerase head" evidence="14">
    <location>
        <begin position="55"/>
        <end position="197"/>
    </location>
</feature>
<dbReference type="GO" id="GO:0000166">
    <property type="term" value="F:nucleotide binding"/>
    <property type="evidence" value="ECO:0007669"/>
    <property type="project" value="UniProtKB-KW"/>
</dbReference>
<dbReference type="AlphaFoldDB" id="A0A1D8ND16"/>
<dbReference type="RefSeq" id="XP_502358.3">
    <property type="nucleotide sequence ID" value="XM_502358.3"/>
</dbReference>